<dbReference type="SUPFAM" id="SSF159594">
    <property type="entry name" value="XCC0632-like"/>
    <property type="match status" value="1"/>
</dbReference>
<dbReference type="PROSITE" id="PS51257">
    <property type="entry name" value="PROKAR_LIPOPROTEIN"/>
    <property type="match status" value="1"/>
</dbReference>
<name>A0A128F7B2_9GAMM</name>
<dbReference type="AlphaFoldDB" id="A0A128F7B2"/>
<protein>
    <recommendedName>
        <fullName evidence="1">ABC-type transport auxiliary lipoprotein component domain-containing protein</fullName>
    </recommendedName>
</protein>
<dbReference type="Proteomes" id="UP000073601">
    <property type="component" value="Unassembled WGS sequence"/>
</dbReference>
<feature type="domain" description="ABC-type transport auxiliary lipoprotein component" evidence="1">
    <location>
        <begin position="28"/>
        <end position="185"/>
    </location>
</feature>
<evidence type="ECO:0000313" key="3">
    <source>
        <dbReference type="Proteomes" id="UP000073601"/>
    </source>
</evidence>
<reference evidence="3" key="1">
    <citation type="submission" date="2016-02" db="EMBL/GenBank/DDBJ databases">
        <authorList>
            <person name="Rodrigo-Torres Lidia"/>
            <person name="Arahal R.David."/>
        </authorList>
    </citation>
    <scope>NUCLEOTIDE SEQUENCE [LARGE SCALE GENOMIC DNA]</scope>
    <source>
        <strain evidence="3">CECT 8713</strain>
    </source>
</reference>
<dbReference type="EMBL" id="FIZY01000019">
    <property type="protein sequence ID" value="CZF82683.1"/>
    <property type="molecule type" value="Genomic_DNA"/>
</dbReference>
<accession>A0A128F7B2</accession>
<evidence type="ECO:0000259" key="1">
    <source>
        <dbReference type="Pfam" id="PF03886"/>
    </source>
</evidence>
<proteinExistence type="predicted"/>
<dbReference type="RefSeq" id="WP_062709559.1">
    <property type="nucleotide sequence ID" value="NZ_CAWRCI010000019.1"/>
</dbReference>
<evidence type="ECO:0000313" key="2">
    <source>
        <dbReference type="EMBL" id="CZF82683.1"/>
    </source>
</evidence>
<organism evidence="2 3">
    <name type="scientific">Grimontia marina</name>
    <dbReference type="NCBI Taxonomy" id="646534"/>
    <lineage>
        <taxon>Bacteria</taxon>
        <taxon>Pseudomonadati</taxon>
        <taxon>Pseudomonadota</taxon>
        <taxon>Gammaproteobacteria</taxon>
        <taxon>Vibrionales</taxon>
        <taxon>Vibrionaceae</taxon>
        <taxon>Grimontia</taxon>
    </lineage>
</organism>
<dbReference type="InterPro" id="IPR005586">
    <property type="entry name" value="ABC_trans_aux"/>
</dbReference>
<sequence length="196" mass="21500">MKRSMFGVLFIAALVGCSSTPDSVTKTYLLPQAETRDTSEFKEQPILLVQPVKVAGYLAGEGIAYQTSETEVVIAQSNLWGENLSQQVAERLVTQLRRGKTRYWAMFPNSSLNGLKMPRLQVNISRFEGDYRGAATVAGEWVLVDGNGDVIGSNTFYAQESLEKEGYQALVLALSIALDTAIDDMTLDLNRVGVAR</sequence>
<dbReference type="OrthoDB" id="5600407at2"/>
<keyword evidence="3" id="KW-1185">Reference proteome</keyword>
<gene>
    <name evidence="2" type="ORF">GMA8713_02321</name>
</gene>
<dbReference type="Gene3D" id="3.40.50.10610">
    <property type="entry name" value="ABC-type transport auxiliary lipoprotein component"/>
    <property type="match status" value="1"/>
</dbReference>
<dbReference type="Pfam" id="PF03886">
    <property type="entry name" value="ABC_trans_aux"/>
    <property type="match status" value="1"/>
</dbReference>